<evidence type="ECO:0000313" key="10">
    <source>
        <dbReference type="Proteomes" id="UP000006039"/>
    </source>
</evidence>
<evidence type="ECO:0000313" key="8">
    <source>
        <dbReference type="EMBL" id="EJT71380.1"/>
    </source>
</evidence>
<reference evidence="8" key="3">
    <citation type="submission" date="2010-09" db="EMBL/GenBank/DDBJ databases">
        <title>Annotation of Gaeumannomyces graminis var. tritici R3-111a-1.</title>
        <authorList>
            <consortium name="The Broad Institute Genome Sequencing Platform"/>
            <person name="Ma L.-J."/>
            <person name="Dead R."/>
            <person name="Young S.K."/>
            <person name="Zeng Q."/>
            <person name="Gargeya S."/>
            <person name="Fitzgerald M."/>
            <person name="Haas B."/>
            <person name="Abouelleil A."/>
            <person name="Alvarado L."/>
            <person name="Arachchi H.M."/>
            <person name="Berlin A."/>
            <person name="Brown A."/>
            <person name="Chapman S.B."/>
            <person name="Chen Z."/>
            <person name="Dunbar C."/>
            <person name="Freedman E."/>
            <person name="Gearin G."/>
            <person name="Gellesch M."/>
            <person name="Goldberg J."/>
            <person name="Griggs A."/>
            <person name="Gujja S."/>
            <person name="Heiman D."/>
            <person name="Howarth C."/>
            <person name="Larson L."/>
            <person name="Lui A."/>
            <person name="MacDonald P.J.P."/>
            <person name="Mehta T."/>
            <person name="Montmayeur A."/>
            <person name="Murphy C."/>
            <person name="Neiman D."/>
            <person name="Pearson M."/>
            <person name="Priest M."/>
            <person name="Roberts A."/>
            <person name="Saif S."/>
            <person name="Shea T."/>
            <person name="Shenoy N."/>
            <person name="Sisk P."/>
            <person name="Stolte C."/>
            <person name="Sykes S."/>
            <person name="Yandava C."/>
            <person name="Wortman J."/>
            <person name="Nusbaum C."/>
            <person name="Birren B."/>
        </authorList>
    </citation>
    <scope>NUCLEOTIDE SEQUENCE</scope>
    <source>
        <strain evidence="8">R3-111a-1</strain>
    </source>
</reference>
<dbReference type="GO" id="GO:0016020">
    <property type="term" value="C:membrane"/>
    <property type="evidence" value="ECO:0007669"/>
    <property type="project" value="UniProtKB-SubCell"/>
</dbReference>
<keyword evidence="2 6" id="KW-0812">Transmembrane</keyword>
<evidence type="ECO:0000256" key="3">
    <source>
        <dbReference type="ARBA" id="ARBA00022989"/>
    </source>
</evidence>
<evidence type="ECO:0000256" key="5">
    <source>
        <dbReference type="ARBA" id="ARBA00038359"/>
    </source>
</evidence>
<dbReference type="eggNOG" id="ENOG502SHVM">
    <property type="taxonomic scope" value="Eukaryota"/>
</dbReference>
<reference evidence="9" key="4">
    <citation type="journal article" date="2015" name="G3 (Bethesda)">
        <title>Genome sequences of three phytopathogenic species of the Magnaporthaceae family of fungi.</title>
        <authorList>
            <person name="Okagaki L.H."/>
            <person name="Nunes C.C."/>
            <person name="Sailsbery J."/>
            <person name="Clay B."/>
            <person name="Brown D."/>
            <person name="John T."/>
            <person name="Oh Y."/>
            <person name="Young N."/>
            <person name="Fitzgerald M."/>
            <person name="Haas B.J."/>
            <person name="Zeng Q."/>
            <person name="Young S."/>
            <person name="Adiconis X."/>
            <person name="Fan L."/>
            <person name="Levin J.Z."/>
            <person name="Mitchell T.K."/>
            <person name="Okubara P.A."/>
            <person name="Farman M.L."/>
            <person name="Kohn L.M."/>
            <person name="Birren B."/>
            <person name="Ma L.-J."/>
            <person name="Dean R.A."/>
        </authorList>
    </citation>
    <scope>NUCLEOTIDE SEQUENCE</scope>
    <source>
        <strain evidence="9">R3-111a-1</strain>
    </source>
</reference>
<feature type="transmembrane region" description="Helical" evidence="6">
    <location>
        <begin position="69"/>
        <end position="89"/>
    </location>
</feature>
<proteinExistence type="inferred from homology"/>
<dbReference type="InterPro" id="IPR052337">
    <property type="entry name" value="SAT4-like"/>
</dbReference>
<organism evidence="8">
    <name type="scientific">Gaeumannomyces tritici (strain R3-111a-1)</name>
    <name type="common">Wheat and barley take-all root rot fungus</name>
    <name type="synonym">Gaeumannomyces graminis var. tritici</name>
    <dbReference type="NCBI Taxonomy" id="644352"/>
    <lineage>
        <taxon>Eukaryota</taxon>
        <taxon>Fungi</taxon>
        <taxon>Dikarya</taxon>
        <taxon>Ascomycota</taxon>
        <taxon>Pezizomycotina</taxon>
        <taxon>Sordariomycetes</taxon>
        <taxon>Sordariomycetidae</taxon>
        <taxon>Magnaporthales</taxon>
        <taxon>Magnaporthaceae</taxon>
        <taxon>Gaeumannomyces</taxon>
    </lineage>
</organism>
<feature type="transmembrane region" description="Helical" evidence="6">
    <location>
        <begin position="36"/>
        <end position="57"/>
    </location>
</feature>
<feature type="transmembrane region" description="Helical" evidence="6">
    <location>
        <begin position="148"/>
        <end position="169"/>
    </location>
</feature>
<dbReference type="AlphaFoldDB" id="J3PAW4"/>
<evidence type="ECO:0000256" key="1">
    <source>
        <dbReference type="ARBA" id="ARBA00004141"/>
    </source>
</evidence>
<evidence type="ECO:0000256" key="4">
    <source>
        <dbReference type="ARBA" id="ARBA00023136"/>
    </source>
</evidence>
<dbReference type="InterPro" id="IPR049326">
    <property type="entry name" value="Rhodopsin_dom_fungi"/>
</dbReference>
<dbReference type="Pfam" id="PF20684">
    <property type="entry name" value="Fung_rhodopsin"/>
    <property type="match status" value="1"/>
</dbReference>
<dbReference type="Proteomes" id="UP000006039">
    <property type="component" value="Unassembled WGS sequence"/>
</dbReference>
<keyword evidence="10" id="KW-1185">Reference proteome</keyword>
<accession>J3PAW4</accession>
<name>J3PAW4_GAET3</name>
<comment type="similarity">
    <text evidence="5">Belongs to the SAT4 family.</text>
</comment>
<evidence type="ECO:0000256" key="6">
    <source>
        <dbReference type="SAM" id="Phobius"/>
    </source>
</evidence>
<reference evidence="10" key="1">
    <citation type="submission" date="2010-07" db="EMBL/GenBank/DDBJ databases">
        <title>The genome sequence of Gaeumannomyces graminis var. tritici strain R3-111a-1.</title>
        <authorList>
            <consortium name="The Broad Institute Genome Sequencing Platform"/>
            <person name="Ma L.-J."/>
            <person name="Dead R."/>
            <person name="Young S."/>
            <person name="Zeng Q."/>
            <person name="Koehrsen M."/>
            <person name="Alvarado L."/>
            <person name="Berlin A."/>
            <person name="Chapman S.B."/>
            <person name="Chen Z."/>
            <person name="Freedman E."/>
            <person name="Gellesch M."/>
            <person name="Goldberg J."/>
            <person name="Griggs A."/>
            <person name="Gujja S."/>
            <person name="Heilman E.R."/>
            <person name="Heiman D."/>
            <person name="Hepburn T."/>
            <person name="Howarth C."/>
            <person name="Jen D."/>
            <person name="Larson L."/>
            <person name="Mehta T."/>
            <person name="Neiman D."/>
            <person name="Pearson M."/>
            <person name="Roberts A."/>
            <person name="Saif S."/>
            <person name="Shea T."/>
            <person name="Shenoy N."/>
            <person name="Sisk P."/>
            <person name="Stolte C."/>
            <person name="Sykes S."/>
            <person name="Walk T."/>
            <person name="White J."/>
            <person name="Yandava C."/>
            <person name="Haas B."/>
            <person name="Nusbaum C."/>
            <person name="Birren B."/>
        </authorList>
    </citation>
    <scope>NUCLEOTIDE SEQUENCE [LARGE SCALE GENOMIC DNA]</scope>
    <source>
        <strain evidence="10">R3-111a-1</strain>
    </source>
</reference>
<feature type="transmembrane region" description="Helical" evidence="6">
    <location>
        <begin position="109"/>
        <end position="136"/>
    </location>
</feature>
<dbReference type="GeneID" id="20351097"/>
<reference evidence="9" key="5">
    <citation type="submission" date="2018-04" db="UniProtKB">
        <authorList>
            <consortium name="EnsemblFungi"/>
        </authorList>
    </citation>
    <scope>IDENTIFICATION</scope>
    <source>
        <strain evidence="9">R3-111a-1</strain>
    </source>
</reference>
<dbReference type="PANTHER" id="PTHR33048">
    <property type="entry name" value="PTH11-LIKE INTEGRAL MEMBRANE PROTEIN (AFU_ORTHOLOGUE AFUA_5G11245)"/>
    <property type="match status" value="1"/>
</dbReference>
<feature type="domain" description="Rhodopsin" evidence="7">
    <location>
        <begin position="53"/>
        <end position="297"/>
    </location>
</feature>
<keyword evidence="4 6" id="KW-0472">Membrane</keyword>
<sequence length="382" mass="42015">MDSILRLLVRAANVGHIDDNEPLPPDIAAQDKGPGIIVTILSLTCITTLFVIARLYTRARVLRAAHLDDWLIIVSMACTWVAAGFSVAANLKGAGRHVRALTQQELHDAIFFVMTGFVPSLLSFAFPKLAIVALLTHLMNPSRIHRRFLWGLAGSCFVVLCTNIVVEFAQCNPVSALWDKSIKKEDKSCWDPRVNLYTAYFAGAYSAFVDMYLAVYPTIVLFRLQSLSWRKKAALSIALGLGVFASIVAIYKCTFLPALGSKDYTYDTAELVAWTNVESNTLIMATCIPVLRPLIDRIFGRQFLGDPSDPSRPGYGGGYQAHRDDKGYALGRSGARQSWTTGSPMAADGHELAISPARTPVQGLATHWETMRTGQKAWCFPQ</sequence>
<reference evidence="8" key="2">
    <citation type="submission" date="2010-07" db="EMBL/GenBank/DDBJ databases">
        <authorList>
            <consortium name="The Broad Institute Genome Sequencing Platform"/>
            <consortium name="Broad Institute Genome Sequencing Center for Infectious Disease"/>
            <person name="Ma L.-J."/>
            <person name="Dead R."/>
            <person name="Young S."/>
            <person name="Zeng Q."/>
            <person name="Koehrsen M."/>
            <person name="Alvarado L."/>
            <person name="Berlin A."/>
            <person name="Chapman S.B."/>
            <person name="Chen Z."/>
            <person name="Freedman E."/>
            <person name="Gellesch M."/>
            <person name="Goldberg J."/>
            <person name="Griggs A."/>
            <person name="Gujja S."/>
            <person name="Heilman E.R."/>
            <person name="Heiman D."/>
            <person name="Hepburn T."/>
            <person name="Howarth C."/>
            <person name="Jen D."/>
            <person name="Larson L."/>
            <person name="Mehta T."/>
            <person name="Neiman D."/>
            <person name="Pearson M."/>
            <person name="Roberts A."/>
            <person name="Saif S."/>
            <person name="Shea T."/>
            <person name="Shenoy N."/>
            <person name="Sisk P."/>
            <person name="Stolte C."/>
            <person name="Sykes S."/>
            <person name="Walk T."/>
            <person name="White J."/>
            <person name="Yandava C."/>
            <person name="Haas B."/>
            <person name="Nusbaum C."/>
            <person name="Birren B."/>
        </authorList>
    </citation>
    <scope>NUCLEOTIDE SEQUENCE</scope>
    <source>
        <strain evidence="8">R3-111a-1</strain>
    </source>
</reference>
<dbReference type="HOGENOM" id="CLU_028200_3_7_1"/>
<dbReference type="EnsemblFungi" id="EJT71380">
    <property type="protein sequence ID" value="EJT71380"/>
    <property type="gene ID" value="GGTG_10639"/>
</dbReference>
<dbReference type="PANTHER" id="PTHR33048:SF155">
    <property type="entry name" value="INTEGRAL MEMBRANE PROTEIN"/>
    <property type="match status" value="1"/>
</dbReference>
<feature type="transmembrane region" description="Helical" evidence="6">
    <location>
        <begin position="234"/>
        <end position="251"/>
    </location>
</feature>
<evidence type="ECO:0000259" key="7">
    <source>
        <dbReference type="Pfam" id="PF20684"/>
    </source>
</evidence>
<dbReference type="EMBL" id="GL385400">
    <property type="protein sequence ID" value="EJT71380.1"/>
    <property type="molecule type" value="Genomic_DNA"/>
</dbReference>
<dbReference type="OrthoDB" id="3923077at2759"/>
<gene>
    <name evidence="9" type="primary">20351097</name>
    <name evidence="8" type="ORF">GGTG_10639</name>
</gene>
<dbReference type="RefSeq" id="XP_009226777.1">
    <property type="nucleotide sequence ID" value="XM_009228513.1"/>
</dbReference>
<dbReference type="VEuPathDB" id="FungiDB:GGTG_10639"/>
<keyword evidence="3 6" id="KW-1133">Transmembrane helix</keyword>
<dbReference type="STRING" id="644352.J3PAW4"/>
<evidence type="ECO:0000313" key="9">
    <source>
        <dbReference type="EnsemblFungi" id="EJT71380"/>
    </source>
</evidence>
<evidence type="ECO:0000256" key="2">
    <source>
        <dbReference type="ARBA" id="ARBA00022692"/>
    </source>
</evidence>
<feature type="transmembrane region" description="Helical" evidence="6">
    <location>
        <begin position="200"/>
        <end position="222"/>
    </location>
</feature>
<comment type="subcellular location">
    <subcellularLocation>
        <location evidence="1">Membrane</location>
        <topology evidence="1">Multi-pass membrane protein</topology>
    </subcellularLocation>
</comment>
<protein>
    <recommendedName>
        <fullName evidence="7">Rhodopsin domain-containing protein</fullName>
    </recommendedName>
</protein>